<accession>A0A4Q7Z3L2</accession>
<keyword evidence="3" id="KW-1185">Reference proteome</keyword>
<dbReference type="EMBL" id="SHKX01000012">
    <property type="protein sequence ID" value="RZU44870.1"/>
    <property type="molecule type" value="Genomic_DNA"/>
</dbReference>
<proteinExistence type="predicted"/>
<dbReference type="Proteomes" id="UP000292423">
    <property type="component" value="Unassembled WGS sequence"/>
</dbReference>
<reference evidence="2 3" key="1">
    <citation type="submission" date="2019-02" db="EMBL/GenBank/DDBJ databases">
        <title>Genomic Encyclopedia of Type Strains, Phase IV (KMG-IV): sequencing the most valuable type-strain genomes for metagenomic binning, comparative biology and taxonomic classification.</title>
        <authorList>
            <person name="Goeker M."/>
        </authorList>
    </citation>
    <scope>NUCLEOTIDE SEQUENCE [LARGE SCALE GENOMIC DNA]</scope>
    <source>
        <strain evidence="2 3">DSM 105135</strain>
    </source>
</reference>
<keyword evidence="1" id="KW-0732">Signal</keyword>
<feature type="signal peptide" evidence="1">
    <location>
        <begin position="1"/>
        <end position="22"/>
    </location>
</feature>
<evidence type="ECO:0000313" key="3">
    <source>
        <dbReference type="Proteomes" id="UP000292423"/>
    </source>
</evidence>
<comment type="caution">
    <text evidence="2">The sequence shown here is derived from an EMBL/GenBank/DDBJ whole genome shotgun (WGS) entry which is preliminary data.</text>
</comment>
<dbReference type="RefSeq" id="WP_130412679.1">
    <property type="nucleotide sequence ID" value="NZ_SHKX01000012.1"/>
</dbReference>
<feature type="chain" id="PRO_5020305738" evidence="1">
    <location>
        <begin position="23"/>
        <end position="282"/>
    </location>
</feature>
<dbReference type="AlphaFoldDB" id="A0A4Q7Z3L2"/>
<evidence type="ECO:0000313" key="2">
    <source>
        <dbReference type="EMBL" id="RZU44870.1"/>
    </source>
</evidence>
<organism evidence="2 3">
    <name type="scientific">Fluviicoccus keumensis</name>
    <dbReference type="NCBI Taxonomy" id="1435465"/>
    <lineage>
        <taxon>Bacteria</taxon>
        <taxon>Pseudomonadati</taxon>
        <taxon>Pseudomonadota</taxon>
        <taxon>Gammaproteobacteria</taxon>
        <taxon>Moraxellales</taxon>
        <taxon>Moraxellaceae</taxon>
        <taxon>Fluviicoccus</taxon>
    </lineage>
</organism>
<protein>
    <submittedName>
        <fullName evidence="2">Uncharacterized protein</fullName>
    </submittedName>
</protein>
<sequence>MQKHYTFPVMAATLMMHFSAFAFEQVDDSQLSDAVGQTGIIISTSVDWVSSSVKISDLSGVPSTIKPGYEFNTGVLVLNGMGIKGCTNGAGLTCTTTTNPTFNVTVDASGGASPVVKLAVAWDSGIQKLRILLDKVSIHNQQGGNVVEILDFANGYLDLLRPGAPNPTFNFELGNEPSTHMMTLANANFGTLDFGQVLLRDKSDNLSNNRNIRFNFKLDGMNLTGTTVDIANAGLILTTPNLTAVDMTLSNITAGNTAANMGSMGVVGMNLSNLTFTIAGKS</sequence>
<gene>
    <name evidence="2" type="ORF">EV700_1671</name>
</gene>
<evidence type="ECO:0000256" key="1">
    <source>
        <dbReference type="SAM" id="SignalP"/>
    </source>
</evidence>
<dbReference type="OrthoDB" id="9553787at2"/>
<name>A0A4Q7Z3L2_9GAMM</name>